<evidence type="ECO:0000259" key="2">
    <source>
        <dbReference type="Pfam" id="PF18879"/>
    </source>
</evidence>
<dbReference type="EMBL" id="JABFYL010000012">
    <property type="protein sequence ID" value="NVN49213.1"/>
    <property type="molecule type" value="Genomic_DNA"/>
</dbReference>
<feature type="region of interest" description="Disordered" evidence="1">
    <location>
        <begin position="209"/>
        <end position="259"/>
    </location>
</feature>
<protein>
    <recommendedName>
        <fullName evidence="2">ESX-1 secretion-associated protein EspA/EspE-like domain-containing protein</fullName>
    </recommendedName>
</protein>
<dbReference type="Proteomes" id="UP000570517">
    <property type="component" value="Unassembled WGS sequence"/>
</dbReference>
<feature type="region of interest" description="Disordered" evidence="1">
    <location>
        <begin position="314"/>
        <end position="398"/>
    </location>
</feature>
<feature type="compositionally biased region" description="Pro residues" evidence="1">
    <location>
        <begin position="383"/>
        <end position="398"/>
    </location>
</feature>
<dbReference type="RefSeq" id="WP_178357600.1">
    <property type="nucleotide sequence ID" value="NZ_JABFYL010000012.1"/>
</dbReference>
<proteinExistence type="predicted"/>
<evidence type="ECO:0000313" key="4">
    <source>
        <dbReference type="Proteomes" id="UP000570517"/>
    </source>
</evidence>
<feature type="compositionally biased region" description="Low complexity" evidence="1">
    <location>
        <begin position="314"/>
        <end position="324"/>
    </location>
</feature>
<dbReference type="Pfam" id="PF18879">
    <property type="entry name" value="EspA_EspE"/>
    <property type="match status" value="1"/>
</dbReference>
<keyword evidence="4" id="KW-1185">Reference proteome</keyword>
<comment type="caution">
    <text evidence="3">The sequence shown here is derived from an EMBL/GenBank/DDBJ whole genome shotgun (WGS) entry which is preliminary data.</text>
</comment>
<feature type="compositionally biased region" description="Acidic residues" evidence="1">
    <location>
        <begin position="345"/>
        <end position="355"/>
    </location>
</feature>
<gene>
    <name evidence="3" type="ORF">HLY00_2099</name>
</gene>
<reference evidence="3 4" key="1">
    <citation type="submission" date="2020-05" db="EMBL/GenBank/DDBJ databases">
        <title>Draft genome sequence of Mycobacterium hippocampi DL, isolated from European seabass, Dicentrarchus labrax, reared in fish farms.</title>
        <authorList>
            <person name="Stathopoulou P."/>
            <person name="Asimakis E."/>
            <person name="Tzokas K."/>
            <person name="Batargias C."/>
            <person name="Tsiamis G."/>
        </authorList>
    </citation>
    <scope>NUCLEOTIDE SEQUENCE [LARGE SCALE GENOMIC DNA]</scope>
    <source>
        <strain evidence="3 4">DL</strain>
    </source>
</reference>
<organism evidence="3 4">
    <name type="scientific">Mycolicibacterium hippocampi</name>
    <dbReference type="NCBI Taxonomy" id="659824"/>
    <lineage>
        <taxon>Bacteria</taxon>
        <taxon>Bacillati</taxon>
        <taxon>Actinomycetota</taxon>
        <taxon>Actinomycetes</taxon>
        <taxon>Mycobacteriales</taxon>
        <taxon>Mycobacteriaceae</taxon>
        <taxon>Mycolicibacterium</taxon>
    </lineage>
</organism>
<dbReference type="InterPro" id="IPR043796">
    <property type="entry name" value="ESX-1_EspA/EspE-like"/>
</dbReference>
<feature type="compositionally biased region" description="Low complexity" evidence="1">
    <location>
        <begin position="356"/>
        <end position="369"/>
    </location>
</feature>
<feature type="compositionally biased region" description="Low complexity" evidence="1">
    <location>
        <begin position="232"/>
        <end position="252"/>
    </location>
</feature>
<name>A0A850PKZ1_9MYCO</name>
<sequence>MAAFDRFEVLGKVSAEQPGGPEEPRSALQRSSGAASAGSPILDSGRLLIAGMVGTTGRGEPERGEPFGHGAARFVAVGDTVGSAYPGDDWQGVGAQAYAGANRRQSEHTALMAVLDHRVQTVIAREADQIRHHRDKLQEQSDYLADLGHTTSSIGHVPGVGGAMRAATELAAVKTALGNCSGELYQLSNEVGENAAQLHELVGEYSRLSAEEAPAPDGDGEASAPPPGEGSGSDSNDQSSSAPPAVGGSPMPTSVGAVGAPTTEAFSETDAPPVDPGEVMAGMTSAFGAVGGVIGSIVAPLAAALTGAAGAAAQGLSGLASAPADAAETEMPGGIDPDLERGGTEDDDEETDEPAVADADAGGDAVPPEIVEEPRGSLSAGSEPPPPAAPPAATRPPR</sequence>
<evidence type="ECO:0000256" key="1">
    <source>
        <dbReference type="SAM" id="MobiDB-lite"/>
    </source>
</evidence>
<feature type="domain" description="ESX-1 secretion-associated protein EspA/EspE-like" evidence="2">
    <location>
        <begin position="56"/>
        <end position="138"/>
    </location>
</feature>
<dbReference type="AlphaFoldDB" id="A0A850PKZ1"/>
<evidence type="ECO:0000313" key="3">
    <source>
        <dbReference type="EMBL" id="NVN49213.1"/>
    </source>
</evidence>
<feature type="region of interest" description="Disordered" evidence="1">
    <location>
        <begin position="12"/>
        <end position="40"/>
    </location>
</feature>
<accession>A0A850PKZ1</accession>